<feature type="compositionally biased region" description="Polar residues" evidence="2">
    <location>
        <begin position="585"/>
        <end position="605"/>
    </location>
</feature>
<feature type="compositionally biased region" description="Polar residues" evidence="2">
    <location>
        <begin position="169"/>
        <end position="190"/>
    </location>
</feature>
<protein>
    <submittedName>
        <fullName evidence="3">CASP8-associated protein 2</fullName>
    </submittedName>
</protein>
<feature type="region of interest" description="Disordered" evidence="2">
    <location>
        <begin position="561"/>
        <end position="622"/>
    </location>
</feature>
<evidence type="ECO:0000313" key="3">
    <source>
        <dbReference type="EMBL" id="JAG19116.1"/>
    </source>
</evidence>
<sequence>MDGCEEGDAEISATVVCEEELNDELDIYNDLPDFRYDETIDKLNATIAKLEAENNELHSMLTEMKKEKDILETKCSALITNITSLLKTAKLEIQRKERTINDLRQQLSGAASSNKFRLKRQFENPDWKKNADINYSKCDSQTREPVSKKPRLSELDRTTKDMGSKNEETMNGNVTTLRPPSKVTQASQKENVPLTPVQKHTPAGKMNATSKVSAPILPAINCPTLFSSRMYQRLNNQSATQTITLPSVPLIPICDEEPLNRVPVGRINVNEQPQCAIPTEKTVSKTPDDTVKLPGCNLFFQKPTSSSVGAVIEKPNLTSAKNDSSRKRTELNLRSVSDLKKVVCESVTKSDSPQSLSNKCKVRNNGLDRVKSVFPPAKMSTPLSSDRATKFQFSNAKNNKSTLMSFKSSKHLDTRSTLLKVLPNGKGKSVKKVFVPISSAWNCSKPPSCTPPDEASNNKCQQSENAAEGEMGAEVTRVTSELTVKVDNEILDESGKQAVDLFGSPAKWADDCSSDSVKVDGIVNRKKIDYSLFGSPYKNGDSCSSEPVNFVLPPGAYEDSCFTNQPPDKVSPRPVKTPPPITSLPDLTSNLVSSKNKCSDSVSGSNDRDGRKNDDSFSLPALKSSKKGKSVFSPLKDSKTAASLPTVALDDRSSTGICFPFKHTNRYEDSVLGQFDDTAQFVSALAKVDTKISPLSTPMKNSDVIDEFQMTQCQTINTSSANNPTSFKEVFRNKNLQDVPMVASNDDYVVTEKQSSKVTCQVKNTEPSASTSLGSVDFEKSQEKAENVLYADEKAEESIATEKRVDSSSSLSNSKFIHRSNFSSSFVFTVSSDSQSFHDKPVNVLKPRKTPRAVVNKRSPVAPTGSCNDVNLNPRIAIPDAFITEQEERVRQWQKNHLYENTLKSGTSPKTPSPTKCLVKMNGSSSDTTKASTPMKAQSKIYSLGKNRLKPPSPCNALGTSSSESRTQEKTGVINRLQPKRVPRHPVTSGKNSDGVLKAVATKSKPRDDTPSNVLDNDPPCTVAVAEMVVPMPVSVPVSAKSNEGDRAIDIPNTIDSPHIIKQNPDSLRNKYDGRLQYATGSDKTEEIATAGNTTPVPVDEPPCALDTTNKALNMIYSVMSNIVSGSTTSNNLGETVGVSSPIDPVHLKTEPIINNEKLLEKIDISPKNRLVEVSCTQRSSMYVECISQVKPSSTQNFNSKLRVSNISGPFTSKSTPIIMKKSMVNRDSDFKRSSALKRFGDKAKNNSINSNSNSPTTAEGVLEENYNSKGLPSKRVLIRRKSAPNLNVSSQSLGNRTANKTLTRTFSSSSLKNVQDPISHIPEVLPVKWIVHPIELDLPENIYGCISSSFSSKDPRALPRLVEPRSSLSSKDEDNQNVKVMRKLNHWISPNASIIGRVSEQSSSEINLTRPIVTSTPFPLKRDGALATDTRENRTKRLSTSKETFLLETATKHPILRRSERVVKRSTIQLDSPIKQERKARGKKRPAATQPELASPEESCKESKRTPGNRKSPKGPSKSDISTESPPATDAVTTSTTSPAPEPVVQSHPHPLTSTTSLSQSVITSTAQPLLITRKRRIPILSSVTLVHSDKPVIVSRKRPPSFGVYNNST</sequence>
<name>A0A0A9XHM0_LYGHE</name>
<evidence type="ECO:0000256" key="2">
    <source>
        <dbReference type="SAM" id="MobiDB-lite"/>
    </source>
</evidence>
<feature type="compositionally biased region" description="Basic and acidic residues" evidence="2">
    <location>
        <begin position="140"/>
        <end position="168"/>
    </location>
</feature>
<feature type="compositionally biased region" description="Low complexity" evidence="2">
    <location>
        <begin position="1246"/>
        <end position="1255"/>
    </location>
</feature>
<feature type="region of interest" description="Disordered" evidence="2">
    <location>
        <begin position="1045"/>
        <end position="1068"/>
    </location>
</feature>
<feature type="compositionally biased region" description="Polar residues" evidence="2">
    <location>
        <begin position="1553"/>
        <end position="1563"/>
    </location>
</feature>
<feature type="compositionally biased region" description="Polar residues" evidence="2">
    <location>
        <begin position="1520"/>
        <end position="1540"/>
    </location>
</feature>
<proteinExistence type="predicted"/>
<feature type="coiled-coil region" evidence="1">
    <location>
        <begin position="36"/>
        <end position="113"/>
    </location>
</feature>
<feature type="region of interest" description="Disordered" evidence="2">
    <location>
        <begin position="136"/>
        <end position="208"/>
    </location>
</feature>
<feature type="region of interest" description="Disordered" evidence="2">
    <location>
        <begin position="447"/>
        <end position="472"/>
    </location>
</feature>
<evidence type="ECO:0000256" key="1">
    <source>
        <dbReference type="SAM" id="Coils"/>
    </source>
</evidence>
<reference evidence="3" key="1">
    <citation type="journal article" date="2014" name="PLoS ONE">
        <title>Transcriptome-Based Identification of ABC Transporters in the Western Tarnished Plant Bug Lygus hesperus.</title>
        <authorList>
            <person name="Hull J.J."/>
            <person name="Chaney K."/>
            <person name="Geib S.M."/>
            <person name="Fabrick J.A."/>
            <person name="Brent C.S."/>
            <person name="Walsh D."/>
            <person name="Lavine L.C."/>
        </authorList>
    </citation>
    <scope>NUCLEOTIDE SEQUENCE</scope>
</reference>
<gene>
    <name evidence="3" type="primary">Casp8ap2</name>
    <name evidence="3" type="ORF">CM83_47620</name>
</gene>
<keyword evidence="1" id="KW-0175">Coiled coil</keyword>
<feature type="compositionally biased region" description="Basic and acidic residues" evidence="2">
    <location>
        <begin position="606"/>
        <end position="615"/>
    </location>
</feature>
<organism evidence="3">
    <name type="scientific">Lygus hesperus</name>
    <name type="common">Western plant bug</name>
    <dbReference type="NCBI Taxonomy" id="30085"/>
    <lineage>
        <taxon>Eukaryota</taxon>
        <taxon>Metazoa</taxon>
        <taxon>Ecdysozoa</taxon>
        <taxon>Arthropoda</taxon>
        <taxon>Hexapoda</taxon>
        <taxon>Insecta</taxon>
        <taxon>Pterygota</taxon>
        <taxon>Neoptera</taxon>
        <taxon>Paraneoptera</taxon>
        <taxon>Hemiptera</taxon>
        <taxon>Heteroptera</taxon>
        <taxon>Panheteroptera</taxon>
        <taxon>Cimicomorpha</taxon>
        <taxon>Miridae</taxon>
        <taxon>Mirini</taxon>
        <taxon>Lygus</taxon>
    </lineage>
</organism>
<feature type="region of interest" description="Disordered" evidence="2">
    <location>
        <begin position="1468"/>
        <end position="1563"/>
    </location>
</feature>
<dbReference type="EMBL" id="GBHO01024488">
    <property type="protein sequence ID" value="JAG19116.1"/>
    <property type="molecule type" value="Transcribed_RNA"/>
</dbReference>
<accession>A0A0A9XHM0</accession>
<reference evidence="3" key="2">
    <citation type="submission" date="2014-07" db="EMBL/GenBank/DDBJ databases">
        <authorList>
            <person name="Hull J."/>
        </authorList>
    </citation>
    <scope>NUCLEOTIDE SEQUENCE</scope>
</reference>
<feature type="compositionally biased region" description="Polar residues" evidence="2">
    <location>
        <begin position="455"/>
        <end position="465"/>
    </location>
</feature>
<feature type="region of interest" description="Disordered" evidence="2">
    <location>
        <begin position="1242"/>
        <end position="1261"/>
    </location>
</feature>
<feature type="region of interest" description="Disordered" evidence="2">
    <location>
        <begin position="945"/>
        <end position="994"/>
    </location>
</feature>